<evidence type="ECO:0000313" key="4">
    <source>
        <dbReference type="Proteomes" id="UP001428341"/>
    </source>
</evidence>
<keyword evidence="2" id="KW-1133">Transmembrane helix</keyword>
<evidence type="ECO:0000256" key="1">
    <source>
        <dbReference type="SAM" id="MobiDB-lite"/>
    </source>
</evidence>
<organism evidence="3 4">
    <name type="scientific">Citrus x changshan-huyou</name>
    <dbReference type="NCBI Taxonomy" id="2935761"/>
    <lineage>
        <taxon>Eukaryota</taxon>
        <taxon>Viridiplantae</taxon>
        <taxon>Streptophyta</taxon>
        <taxon>Embryophyta</taxon>
        <taxon>Tracheophyta</taxon>
        <taxon>Spermatophyta</taxon>
        <taxon>Magnoliopsida</taxon>
        <taxon>eudicotyledons</taxon>
        <taxon>Gunneridae</taxon>
        <taxon>Pentapetalae</taxon>
        <taxon>rosids</taxon>
        <taxon>malvids</taxon>
        <taxon>Sapindales</taxon>
        <taxon>Rutaceae</taxon>
        <taxon>Aurantioideae</taxon>
        <taxon>Citrus</taxon>
    </lineage>
</organism>
<keyword evidence="4" id="KW-1185">Reference proteome</keyword>
<comment type="caution">
    <text evidence="3">The sequence shown here is derived from an EMBL/GenBank/DDBJ whole genome shotgun (WGS) entry which is preliminary data.</text>
</comment>
<protein>
    <submittedName>
        <fullName evidence="3">Uncharacterized protein</fullName>
    </submittedName>
</protein>
<reference evidence="3 4" key="1">
    <citation type="submission" date="2024-05" db="EMBL/GenBank/DDBJ databases">
        <title>Haplotype-resolved chromosome-level genome assembly of Huyou (Citrus changshanensis).</title>
        <authorList>
            <person name="Miao C."/>
            <person name="Chen W."/>
            <person name="Wu Y."/>
            <person name="Wang L."/>
            <person name="Zhao S."/>
            <person name="Grierson D."/>
            <person name="Xu C."/>
            <person name="Chen K."/>
        </authorList>
    </citation>
    <scope>NUCLEOTIDE SEQUENCE [LARGE SCALE GENOMIC DNA]</scope>
    <source>
        <strain evidence="3">01-14</strain>
        <tissue evidence="3">Leaf</tissue>
    </source>
</reference>
<keyword evidence="2" id="KW-0472">Membrane</keyword>
<feature type="region of interest" description="Disordered" evidence="1">
    <location>
        <begin position="77"/>
        <end position="108"/>
    </location>
</feature>
<evidence type="ECO:0000313" key="3">
    <source>
        <dbReference type="EMBL" id="KAK9174741.1"/>
    </source>
</evidence>
<accession>A0AAP0QCA5</accession>
<sequence>MANFQVVDYPRAYNITFGPPLLTTTIEAIFMHYFAMKIPTLKSHLVTAGLALKMAKRGIIIRKRNVNKKVVKLVSEEHHGEDTSTKVNSIDLQQAPKGNNHHDSPELI</sequence>
<evidence type="ECO:0000256" key="2">
    <source>
        <dbReference type="SAM" id="Phobius"/>
    </source>
</evidence>
<keyword evidence="2" id="KW-0812">Transmembrane</keyword>
<dbReference type="AlphaFoldDB" id="A0AAP0QCA5"/>
<dbReference type="Proteomes" id="UP001428341">
    <property type="component" value="Unassembled WGS sequence"/>
</dbReference>
<name>A0AAP0QCA5_9ROSI</name>
<gene>
    <name evidence="3" type="ORF">WN944_026745</name>
</gene>
<proteinExistence type="predicted"/>
<dbReference type="EMBL" id="JBCGBO010000025">
    <property type="protein sequence ID" value="KAK9174741.1"/>
    <property type="molecule type" value="Genomic_DNA"/>
</dbReference>
<feature type="transmembrane region" description="Helical" evidence="2">
    <location>
        <begin position="12"/>
        <end position="35"/>
    </location>
</feature>